<sequence>MKKFLTLTVLIFLLIFGSSSFSQEKAPFDSTLPDKISAVFDWTFEDPKDTSMATNFISNFIKAYDEFNPMGEYKIAVVSHGADVLIFAKSNYEKYKDIVDRLKSMTKSYGIKIYVCRNTLRFFGIKEEDVQPFVTIVPAGVVQLAKLQQEGYKLVPAVVHDLNKAKNQK</sequence>
<dbReference type="Pfam" id="PF02635">
    <property type="entry name" value="DsrE"/>
    <property type="match status" value="1"/>
</dbReference>
<dbReference type="EMBL" id="DSFC01000006">
    <property type="protein sequence ID" value="HEV08792.1"/>
    <property type="molecule type" value="Genomic_DNA"/>
</dbReference>
<accession>A0A832DD91</accession>
<comment type="caution">
    <text evidence="2">The sequence shown here is derived from an EMBL/GenBank/DDBJ whole genome shotgun (WGS) entry which is preliminary data.</text>
</comment>
<keyword evidence="1" id="KW-0732">Signal</keyword>
<dbReference type="InterPro" id="IPR027396">
    <property type="entry name" value="DsrEFH-like"/>
</dbReference>
<dbReference type="SUPFAM" id="SSF75169">
    <property type="entry name" value="DsrEFH-like"/>
    <property type="match status" value="1"/>
</dbReference>
<feature type="chain" id="PRO_5032497435" description="DsrE family protein" evidence="1">
    <location>
        <begin position="23"/>
        <end position="169"/>
    </location>
</feature>
<dbReference type="Proteomes" id="UP000885621">
    <property type="component" value="Unassembled WGS sequence"/>
</dbReference>
<organism evidence="2">
    <name type="scientific">Sulfurihydrogenibium azorense</name>
    <dbReference type="NCBI Taxonomy" id="309806"/>
    <lineage>
        <taxon>Bacteria</taxon>
        <taxon>Pseudomonadati</taxon>
        <taxon>Aquificota</taxon>
        <taxon>Aquificia</taxon>
        <taxon>Aquificales</taxon>
        <taxon>Hydrogenothermaceae</taxon>
        <taxon>Sulfurihydrogenibium</taxon>
    </lineage>
</organism>
<dbReference type="Gene3D" id="3.40.1260.10">
    <property type="entry name" value="DsrEFH-like"/>
    <property type="match status" value="1"/>
</dbReference>
<evidence type="ECO:0000313" key="2">
    <source>
        <dbReference type="EMBL" id="HEV08792.1"/>
    </source>
</evidence>
<gene>
    <name evidence="2" type="ORF">ENO34_00130</name>
</gene>
<name>A0A832DD91_9AQUI</name>
<feature type="signal peptide" evidence="1">
    <location>
        <begin position="1"/>
        <end position="22"/>
    </location>
</feature>
<dbReference type="InterPro" id="IPR003787">
    <property type="entry name" value="Sulphur_relay_DsrE/F-like"/>
</dbReference>
<proteinExistence type="predicted"/>
<dbReference type="AlphaFoldDB" id="A0A832DD91"/>
<dbReference type="PANTHER" id="PTHR37691:SF1">
    <property type="entry name" value="BLR3518 PROTEIN"/>
    <property type="match status" value="1"/>
</dbReference>
<evidence type="ECO:0008006" key="3">
    <source>
        <dbReference type="Google" id="ProtNLM"/>
    </source>
</evidence>
<reference evidence="2" key="1">
    <citation type="journal article" date="2020" name="mSystems">
        <title>Genome- and Community-Level Interaction Insights into Carbon Utilization and Element Cycling Functions of Hydrothermarchaeota in Hydrothermal Sediment.</title>
        <authorList>
            <person name="Zhou Z."/>
            <person name="Liu Y."/>
            <person name="Xu W."/>
            <person name="Pan J."/>
            <person name="Luo Z.H."/>
            <person name="Li M."/>
        </authorList>
    </citation>
    <scope>NUCLEOTIDE SEQUENCE [LARGE SCALE GENOMIC DNA]</scope>
    <source>
        <strain evidence="2">SpSt-1257</strain>
    </source>
</reference>
<protein>
    <recommendedName>
        <fullName evidence="3">DsrE family protein</fullName>
    </recommendedName>
</protein>
<evidence type="ECO:0000256" key="1">
    <source>
        <dbReference type="SAM" id="SignalP"/>
    </source>
</evidence>
<dbReference type="PANTHER" id="PTHR37691">
    <property type="entry name" value="BLR3518 PROTEIN"/>
    <property type="match status" value="1"/>
</dbReference>